<feature type="transmembrane region" description="Helical" evidence="2">
    <location>
        <begin position="21"/>
        <end position="38"/>
    </location>
</feature>
<dbReference type="Pfam" id="PF09835">
    <property type="entry name" value="DUF2062"/>
    <property type="match status" value="1"/>
</dbReference>
<feature type="region of interest" description="Disordered" evidence="1">
    <location>
        <begin position="238"/>
        <end position="257"/>
    </location>
</feature>
<dbReference type="EMBL" id="FXUG01000005">
    <property type="protein sequence ID" value="SMP57090.1"/>
    <property type="molecule type" value="Genomic_DNA"/>
</dbReference>
<reference evidence="4 5" key="1">
    <citation type="submission" date="2017-05" db="EMBL/GenBank/DDBJ databases">
        <authorList>
            <person name="Varghese N."/>
            <person name="Submissions S."/>
        </authorList>
    </citation>
    <scope>NUCLEOTIDE SEQUENCE [LARGE SCALE GENOMIC DNA]</scope>
    <source>
        <strain evidence="4 5">DSM 25457</strain>
    </source>
</reference>
<keyword evidence="5" id="KW-1185">Reference proteome</keyword>
<evidence type="ECO:0000313" key="4">
    <source>
        <dbReference type="EMBL" id="SMP57090.1"/>
    </source>
</evidence>
<feature type="transmembrane region" description="Helical" evidence="2">
    <location>
        <begin position="44"/>
        <end position="72"/>
    </location>
</feature>
<feature type="region of interest" description="Disordered" evidence="1">
    <location>
        <begin position="180"/>
        <end position="226"/>
    </location>
</feature>
<evidence type="ECO:0000256" key="1">
    <source>
        <dbReference type="SAM" id="MobiDB-lite"/>
    </source>
</evidence>
<evidence type="ECO:0000256" key="2">
    <source>
        <dbReference type="SAM" id="Phobius"/>
    </source>
</evidence>
<comment type="caution">
    <text evidence="4">The sequence shown here is derived from an EMBL/GenBank/DDBJ whole genome shotgun (WGS) entry which is preliminary data.</text>
</comment>
<sequence>MILFTVKLISSIRKAIAGRKHPSQLAWGVALGVLLGIIPHGNLLAVAMVLVVLMLQVNHAMVALVGVGLTFFASKLDPQFDALGRWIFDQPDVAQALASAWQLPLVPWTDLNNTVVMGSFVSGLAAVPPCFMLTYPVFKRWALALEEADEDEVNRADEKVNRFKSELQDDVKADRFSDQRMHDAHGQAGPHVRTTAPSKPASELSNPPSETEQRSPMIASSGRVYDVRRVDDAQTVAMPAAARSPEPQKQQPTKVAIASTGNIKSQLEVQADNASADDQQKIDEALNYLLRQLRDSKDKDAA</sequence>
<feature type="domain" description="DUF2062" evidence="3">
    <location>
        <begin position="19"/>
        <end position="142"/>
    </location>
</feature>
<dbReference type="RefSeq" id="WP_283432717.1">
    <property type="nucleotide sequence ID" value="NZ_FXUG01000005.1"/>
</dbReference>
<feature type="compositionally biased region" description="Polar residues" evidence="1">
    <location>
        <begin position="247"/>
        <end position="257"/>
    </location>
</feature>
<dbReference type="Proteomes" id="UP001158067">
    <property type="component" value="Unassembled WGS sequence"/>
</dbReference>
<accession>A0ABY1Q3I0</accession>
<dbReference type="NCBIfam" id="TIGR03546">
    <property type="entry name" value="TIGR03546 family protein"/>
    <property type="match status" value="1"/>
</dbReference>
<evidence type="ECO:0000313" key="5">
    <source>
        <dbReference type="Proteomes" id="UP001158067"/>
    </source>
</evidence>
<protein>
    <submittedName>
        <fullName evidence="4">TIGR03546 family protein</fullName>
    </submittedName>
</protein>
<gene>
    <name evidence="4" type="ORF">SAMN06265222_105259</name>
</gene>
<name>A0ABY1Q3I0_9BACT</name>
<dbReference type="InterPro" id="IPR019935">
    <property type="entry name" value="CHP03546"/>
</dbReference>
<keyword evidence="2" id="KW-0812">Transmembrane</keyword>
<proteinExistence type="predicted"/>
<keyword evidence="2" id="KW-1133">Transmembrane helix</keyword>
<keyword evidence="2" id="KW-0472">Membrane</keyword>
<dbReference type="InterPro" id="IPR018639">
    <property type="entry name" value="DUF2062"/>
</dbReference>
<organism evidence="4 5">
    <name type="scientific">Neorhodopirellula lusitana</name>
    <dbReference type="NCBI Taxonomy" id="445327"/>
    <lineage>
        <taxon>Bacteria</taxon>
        <taxon>Pseudomonadati</taxon>
        <taxon>Planctomycetota</taxon>
        <taxon>Planctomycetia</taxon>
        <taxon>Pirellulales</taxon>
        <taxon>Pirellulaceae</taxon>
        <taxon>Neorhodopirellula</taxon>
    </lineage>
</organism>
<evidence type="ECO:0000259" key="3">
    <source>
        <dbReference type="Pfam" id="PF09835"/>
    </source>
</evidence>